<reference evidence="8 9" key="1">
    <citation type="submission" date="2015-09" db="EMBL/GenBank/DDBJ databases">
        <title>Genome sequencing project for genomic taxonomy and phylogenomics of Bacillus-like bacteria.</title>
        <authorList>
            <person name="Liu B."/>
            <person name="Wang J."/>
            <person name="Zhu Y."/>
            <person name="Liu G."/>
            <person name="Chen Q."/>
            <person name="Chen Z."/>
            <person name="Lan J."/>
            <person name="Che J."/>
            <person name="Ge C."/>
            <person name="Shi H."/>
            <person name="Pan Z."/>
            <person name="Liu X."/>
        </authorList>
    </citation>
    <scope>NUCLEOTIDE SEQUENCE [LARGE SCALE GENOMIC DNA]</scope>
    <source>
        <strain evidence="8 9">LMG 18435</strain>
    </source>
</reference>
<keyword evidence="9" id="KW-1185">Reference proteome</keyword>
<dbReference type="Proteomes" id="UP000051888">
    <property type="component" value="Unassembled WGS sequence"/>
</dbReference>
<dbReference type="Gene3D" id="1.20.58.80">
    <property type="entry name" value="Phosphotransferase system, lactose/cellobiose-type IIA subunit"/>
    <property type="match status" value="1"/>
</dbReference>
<keyword evidence="6" id="KW-0479">Metal-binding</keyword>
<dbReference type="AlphaFoldDB" id="A0A0Q3WVD4"/>
<evidence type="ECO:0000256" key="5">
    <source>
        <dbReference type="PIRSR" id="PIRSR000699-1"/>
    </source>
</evidence>
<keyword evidence="6" id="KW-0460">Magnesium</keyword>
<dbReference type="SUPFAM" id="SSF46973">
    <property type="entry name" value="Enzyme IIa from lactose specific PTS, IIa-lac"/>
    <property type="match status" value="1"/>
</dbReference>
<evidence type="ECO:0000256" key="7">
    <source>
        <dbReference type="PROSITE-ProRule" id="PRU00418"/>
    </source>
</evidence>
<dbReference type="PIRSF" id="PIRSF000699">
    <property type="entry name" value="PTS_IILac_III"/>
    <property type="match status" value="1"/>
</dbReference>
<dbReference type="PANTHER" id="PTHR34382">
    <property type="entry name" value="PTS SYSTEM N,N'-DIACETYLCHITOBIOSE-SPECIFIC EIIA COMPONENT"/>
    <property type="match status" value="1"/>
</dbReference>
<gene>
    <name evidence="8" type="ORF">AN964_02250</name>
</gene>
<feature type="modified residue" description="Phosphohistidine; by HPr" evidence="7">
    <location>
        <position position="78"/>
    </location>
</feature>
<dbReference type="RefSeq" id="WP_055738162.1">
    <property type="nucleotide sequence ID" value="NZ_JAAIWL010000007.1"/>
</dbReference>
<dbReference type="InterPro" id="IPR036542">
    <property type="entry name" value="PTS_IIA_lac/cel_sf"/>
</dbReference>
<evidence type="ECO:0000313" key="8">
    <source>
        <dbReference type="EMBL" id="KQL52477.1"/>
    </source>
</evidence>
<keyword evidence="2" id="KW-0762">Sugar transport</keyword>
<sequence>MVDENLDMIGFQIISNVGTARSLAMEALFAAKSGDYALAEEKLEESNKYFVEGHKVHAGLIQKEASGDKVEFSLLFMHAEDQLMSTETIALLVKEMVEMYKKINK</sequence>
<feature type="binding site" evidence="6">
    <location>
        <position position="81"/>
    </location>
    <ligand>
        <name>Mg(2+)</name>
        <dbReference type="ChEBI" id="CHEBI:18420"/>
        <note>ligand shared between all trimeric partners</note>
    </ligand>
</feature>
<dbReference type="Pfam" id="PF02255">
    <property type="entry name" value="PTS_IIA"/>
    <property type="match status" value="1"/>
</dbReference>
<proteinExistence type="predicted"/>
<dbReference type="GO" id="GO:0046872">
    <property type="term" value="F:metal ion binding"/>
    <property type="evidence" value="ECO:0007669"/>
    <property type="project" value="UniProtKB-KW"/>
</dbReference>
<evidence type="ECO:0000256" key="1">
    <source>
        <dbReference type="ARBA" id="ARBA00022448"/>
    </source>
</evidence>
<accession>A0A0Q3WVD4</accession>
<feature type="active site" description="Tele-phosphohistidine intermediate" evidence="5">
    <location>
        <position position="78"/>
    </location>
</feature>
<organism evidence="8 9">
    <name type="scientific">Heyndrickxia shackletonii</name>
    <dbReference type="NCBI Taxonomy" id="157838"/>
    <lineage>
        <taxon>Bacteria</taxon>
        <taxon>Bacillati</taxon>
        <taxon>Bacillota</taxon>
        <taxon>Bacilli</taxon>
        <taxon>Bacillales</taxon>
        <taxon>Bacillaceae</taxon>
        <taxon>Heyndrickxia</taxon>
    </lineage>
</organism>
<comment type="caution">
    <text evidence="8">The sequence shown here is derived from an EMBL/GenBank/DDBJ whole genome shotgun (WGS) entry which is preliminary data.</text>
</comment>
<evidence type="ECO:0000256" key="4">
    <source>
        <dbReference type="ARBA" id="ARBA00022683"/>
    </source>
</evidence>
<dbReference type="GO" id="GO:0016740">
    <property type="term" value="F:transferase activity"/>
    <property type="evidence" value="ECO:0007669"/>
    <property type="project" value="UniProtKB-KW"/>
</dbReference>
<keyword evidence="1" id="KW-0813">Transport</keyword>
<name>A0A0Q3WVD4_9BACI</name>
<dbReference type="PANTHER" id="PTHR34382:SF10">
    <property type="entry name" value="PTS SYSTEM OLIGO-BETA-MANNOSIDE-SPECIFIC EIIA COMPONENT"/>
    <property type="match status" value="1"/>
</dbReference>
<dbReference type="CDD" id="cd00215">
    <property type="entry name" value="PTS_IIA_lac"/>
    <property type="match status" value="1"/>
</dbReference>
<evidence type="ECO:0000313" key="9">
    <source>
        <dbReference type="Proteomes" id="UP000051888"/>
    </source>
</evidence>
<keyword evidence="3" id="KW-0808">Transferase</keyword>
<evidence type="ECO:0000256" key="6">
    <source>
        <dbReference type="PIRSR" id="PIRSR000699-2"/>
    </source>
</evidence>
<dbReference type="STRING" id="157838.AN964_02250"/>
<dbReference type="OrthoDB" id="350602at2"/>
<comment type="cofactor">
    <cofactor evidence="6">
        <name>Mg(2+)</name>
        <dbReference type="ChEBI" id="CHEBI:18420"/>
    </cofactor>
    <text evidence="6">Binds 1 Mg(2+) ion per trimer.</text>
</comment>
<evidence type="ECO:0000256" key="2">
    <source>
        <dbReference type="ARBA" id="ARBA00022597"/>
    </source>
</evidence>
<protein>
    <submittedName>
        <fullName evidence="8">PTS dihydroxyacetone transporter</fullName>
    </submittedName>
</protein>
<keyword evidence="4" id="KW-0598">Phosphotransferase system</keyword>
<evidence type="ECO:0000256" key="3">
    <source>
        <dbReference type="ARBA" id="ARBA00022679"/>
    </source>
</evidence>
<dbReference type="PATRIC" id="fig|157838.3.peg.499"/>
<dbReference type="InterPro" id="IPR003188">
    <property type="entry name" value="PTS_IIA_lac/cel"/>
</dbReference>
<dbReference type="EMBL" id="LJJC01000004">
    <property type="protein sequence ID" value="KQL52477.1"/>
    <property type="molecule type" value="Genomic_DNA"/>
</dbReference>
<dbReference type="GO" id="GO:0009401">
    <property type="term" value="P:phosphoenolpyruvate-dependent sugar phosphotransferase system"/>
    <property type="evidence" value="ECO:0007669"/>
    <property type="project" value="UniProtKB-KW"/>
</dbReference>
<dbReference type="PROSITE" id="PS51095">
    <property type="entry name" value="PTS_EIIA_TYPE_3"/>
    <property type="match status" value="1"/>
</dbReference>